<keyword evidence="12" id="KW-0832">Ubl conjugation</keyword>
<feature type="domain" description="Helix-hairpin-helix DNA-binding motif class 1" evidence="22">
    <location>
        <begin position="131"/>
        <end position="150"/>
    </location>
</feature>
<feature type="domain" description="Helix-hairpin-helix DNA-binding motif class 1" evidence="22">
    <location>
        <begin position="56"/>
        <end position="75"/>
    </location>
</feature>
<evidence type="ECO:0000256" key="1">
    <source>
        <dbReference type="ARBA" id="ARBA00001946"/>
    </source>
</evidence>
<dbReference type="GO" id="GO:0008270">
    <property type="term" value="F:zinc ion binding"/>
    <property type="evidence" value="ECO:0007669"/>
    <property type="project" value="TreeGrafter"/>
</dbReference>
<comment type="catalytic activity">
    <reaction evidence="21">
        <text>DNA(n) + a 2'-deoxyribonucleoside 5'-triphosphate = DNA(n+1) + diphosphate</text>
        <dbReference type="Rhea" id="RHEA:22508"/>
        <dbReference type="Rhea" id="RHEA-COMP:17339"/>
        <dbReference type="Rhea" id="RHEA-COMP:17340"/>
        <dbReference type="ChEBI" id="CHEBI:33019"/>
        <dbReference type="ChEBI" id="CHEBI:61560"/>
        <dbReference type="ChEBI" id="CHEBI:173112"/>
        <dbReference type="EC" id="2.7.7.7"/>
    </reaction>
</comment>
<evidence type="ECO:0000256" key="20">
    <source>
        <dbReference type="ARBA" id="ARBA00045548"/>
    </source>
</evidence>
<accession>A0AA46AFT9</accession>
<evidence type="ECO:0000256" key="16">
    <source>
        <dbReference type="ARBA" id="ARBA00035717"/>
    </source>
</evidence>
<dbReference type="GO" id="GO:0042578">
    <property type="term" value="F:phosphoric ester hydrolase activity"/>
    <property type="evidence" value="ECO:0007669"/>
    <property type="project" value="TreeGrafter"/>
</dbReference>
<dbReference type="SMART" id="SM00278">
    <property type="entry name" value="HhH1"/>
    <property type="match status" value="3"/>
</dbReference>
<keyword evidence="9" id="KW-0548">Nucleotidyltransferase</keyword>
<dbReference type="InterPro" id="IPR037160">
    <property type="entry name" value="DNA_Pol_thumb_sf"/>
</dbReference>
<dbReference type="PIRSF" id="PIRSF005047">
    <property type="entry name" value="UCP005047_YshC"/>
    <property type="match status" value="1"/>
</dbReference>
<evidence type="ECO:0000256" key="4">
    <source>
        <dbReference type="ARBA" id="ARBA00012720"/>
    </source>
</evidence>
<evidence type="ECO:0000259" key="22">
    <source>
        <dbReference type="SMART" id="SM00278"/>
    </source>
</evidence>
<evidence type="ECO:0000256" key="12">
    <source>
        <dbReference type="ARBA" id="ARBA00022843"/>
    </source>
</evidence>
<dbReference type="CDD" id="cd00141">
    <property type="entry name" value="NT_POLXc"/>
    <property type="match status" value="1"/>
</dbReference>
<dbReference type="RefSeq" id="WP_265134907.1">
    <property type="nucleotide sequence ID" value="NZ_FXTX01000025.1"/>
</dbReference>
<dbReference type="GO" id="GO:0005829">
    <property type="term" value="C:cytosol"/>
    <property type="evidence" value="ECO:0007669"/>
    <property type="project" value="TreeGrafter"/>
</dbReference>
<dbReference type="InterPro" id="IPR047967">
    <property type="entry name" value="PolX_PHP"/>
</dbReference>
<dbReference type="Gene3D" id="1.10.150.20">
    <property type="entry name" value="5' to 3' exonuclease, C-terminal subdomain"/>
    <property type="match status" value="1"/>
</dbReference>
<keyword evidence="6" id="KW-0488">Methylation</keyword>
<dbReference type="GO" id="GO:0003887">
    <property type="term" value="F:DNA-directed DNA polymerase activity"/>
    <property type="evidence" value="ECO:0007669"/>
    <property type="project" value="UniProtKB-KW"/>
</dbReference>
<feature type="domain" description="Helix-hairpin-helix DNA-binding motif class 1" evidence="22">
    <location>
        <begin position="96"/>
        <end position="115"/>
    </location>
</feature>
<dbReference type="SMART" id="SM00483">
    <property type="entry name" value="POLXc"/>
    <property type="match status" value="1"/>
</dbReference>
<evidence type="ECO:0000256" key="11">
    <source>
        <dbReference type="ARBA" id="ARBA00022763"/>
    </source>
</evidence>
<keyword evidence="10" id="KW-0235">DNA replication</keyword>
<dbReference type="Proteomes" id="UP001157947">
    <property type="component" value="Unassembled WGS sequence"/>
</dbReference>
<dbReference type="EMBL" id="FXTX01000025">
    <property type="protein sequence ID" value="SMP22100.1"/>
    <property type="molecule type" value="Genomic_DNA"/>
</dbReference>
<keyword evidence="26" id="KW-1185">Reference proteome</keyword>
<feature type="domain" description="DNA-directed DNA polymerase X" evidence="24">
    <location>
        <begin position="4"/>
        <end position="323"/>
    </location>
</feature>
<dbReference type="Gene3D" id="3.30.210.10">
    <property type="entry name" value="DNA polymerase, thumb domain"/>
    <property type="match status" value="1"/>
</dbReference>
<comment type="function">
    <text evidence="20">Repair polymerase that plays a key role in base-excision repair. During this process, the damaged base is excised by specific DNA glycosylases, the DNA backbone is nicked at the abasic site by an apurinic/apyrimidic (AP) endonuclease, and POLB removes 5'-deoxyribose-phosphate from the preincised AP site acting as a 5'-deoxyribose-phosphate lyase (5'-dRP lyase); through its DNA polymerase activity, it adds one nucleotide to the 3' end of the arising single-nucleotide gap. Conducts 'gap-filling' DNA synthesis in a stepwise distributive fashion rather than in a processive fashion as for other DNA polymerases. It is also able to cleave sugar-phosphate bonds 3' to an intact AP site, acting as an AP lyase.</text>
</comment>
<dbReference type="PANTHER" id="PTHR36928">
    <property type="entry name" value="PHOSPHATASE YCDX-RELATED"/>
    <property type="match status" value="1"/>
</dbReference>
<dbReference type="AlphaFoldDB" id="A0AA46AFT9"/>
<evidence type="ECO:0000313" key="25">
    <source>
        <dbReference type="EMBL" id="SMP22100.1"/>
    </source>
</evidence>
<name>A0AA46AFT9_9AQUI</name>
<dbReference type="InterPro" id="IPR029398">
    <property type="entry name" value="PolB_thumb"/>
</dbReference>
<dbReference type="InterPro" id="IPR003141">
    <property type="entry name" value="Pol/His_phosphatase_N"/>
</dbReference>
<dbReference type="InterPro" id="IPR043519">
    <property type="entry name" value="NT_sf"/>
</dbReference>
<keyword evidence="15" id="KW-0234">DNA repair</keyword>
<dbReference type="InterPro" id="IPR016195">
    <property type="entry name" value="Pol/histidinol_Pase-like"/>
</dbReference>
<dbReference type="InterPro" id="IPR022311">
    <property type="entry name" value="PolX-like"/>
</dbReference>
<comment type="caution">
    <text evidence="25">The sequence shown here is derived from an EMBL/GenBank/DDBJ whole genome shotgun (WGS) entry which is preliminary data.</text>
</comment>
<sequence>MYRNINKELAKIFREMAMIYEFIGKDEDKFRALTYQRVANLLEDLPDDVRNYLISGKLEEIRGIGSHTIEKIKEYIQTGKISKYEELKKLVPPDFLQLMEIPGFGPKTLKRIYEELGITTKEELIKALKDGRIASLKGFGEKKVKNMLKGLELYEASQKRLILWEALEIGRSLVEKLKNLKEIKNIELAGSLRRKKETIGDIDILVSANQQDREKIINYFVNLEDVKEILAKGDTKASVLIKQRERQVDLRVINPDEWGSALQYFTGSKEHNVHMRDIAKSKGLKVSEYGVFIASTGEKIAGETEEGVYEAIGMQWIPPELREDRGEIEIALEKKLPKLVELSDIKGDLHVHSTWTDGMNTIQQIIEFVRERYKYEYIAITDHSKSVRVAHGLSEEDLLRQIEEIDKLNKLIGFDFIKKGIEVDILLDGSLDLSDEVLSKLDWVVASIHTHFNRDNTDRIIKACENPYVTAIGHPTGRIFGQREGYPVSDEILKVAKETGTALEINAQPNRMDLNEVWVKKGKEIGVKFVISTDSHSFGNFAYMEIGVAIARRGWCTKEDILNTKSWKEIQKFVNAKRKKFGVLK</sequence>
<dbReference type="GO" id="GO:0006281">
    <property type="term" value="P:DNA repair"/>
    <property type="evidence" value="ECO:0007669"/>
    <property type="project" value="UniProtKB-KW"/>
</dbReference>
<dbReference type="SMART" id="SM00481">
    <property type="entry name" value="POLIIIAc"/>
    <property type="match status" value="1"/>
</dbReference>
<organism evidence="25 26">
    <name type="scientific">Venenivibrio stagnispumantis</name>
    <dbReference type="NCBI Taxonomy" id="407998"/>
    <lineage>
        <taxon>Bacteria</taxon>
        <taxon>Pseudomonadati</taxon>
        <taxon>Aquificota</taxon>
        <taxon>Aquificia</taxon>
        <taxon>Aquificales</taxon>
        <taxon>Hydrogenothermaceae</taxon>
        <taxon>Venenivibrio</taxon>
    </lineage>
</organism>
<dbReference type="SUPFAM" id="SSF89550">
    <property type="entry name" value="PHP domain-like"/>
    <property type="match status" value="1"/>
</dbReference>
<keyword evidence="13" id="KW-0239">DNA-directed DNA polymerase</keyword>
<dbReference type="Gene3D" id="3.20.20.140">
    <property type="entry name" value="Metal-dependent hydrolases"/>
    <property type="match status" value="1"/>
</dbReference>
<evidence type="ECO:0000256" key="17">
    <source>
        <dbReference type="ARBA" id="ARBA00035726"/>
    </source>
</evidence>
<dbReference type="Pfam" id="PF14791">
    <property type="entry name" value="DNA_pol_B_thumb"/>
    <property type="match status" value="1"/>
</dbReference>
<comment type="subcellular location">
    <subcellularLocation>
        <location evidence="2">Cytoplasm</location>
    </subcellularLocation>
</comment>
<evidence type="ECO:0000256" key="13">
    <source>
        <dbReference type="ARBA" id="ARBA00022932"/>
    </source>
</evidence>
<evidence type="ECO:0000259" key="24">
    <source>
        <dbReference type="SMART" id="SM00483"/>
    </source>
</evidence>
<keyword evidence="11" id="KW-0227">DNA damage</keyword>
<dbReference type="SUPFAM" id="SSF47802">
    <property type="entry name" value="DNA polymerase beta, N-terminal domain-like"/>
    <property type="match status" value="1"/>
</dbReference>
<dbReference type="InterPro" id="IPR028207">
    <property type="entry name" value="DNA_pol_B_palm_palm"/>
</dbReference>
<dbReference type="SUPFAM" id="SSF81301">
    <property type="entry name" value="Nucleotidyltransferase"/>
    <property type="match status" value="1"/>
</dbReference>
<gene>
    <name evidence="25" type="ORF">SAMN06264868_12511</name>
</gene>
<reference evidence="25" key="1">
    <citation type="submission" date="2017-05" db="EMBL/GenBank/DDBJ databases">
        <authorList>
            <person name="Varghese N."/>
            <person name="Submissions S."/>
        </authorList>
    </citation>
    <scope>NUCLEOTIDE SEQUENCE</scope>
    <source>
        <strain evidence="25">DSM 18763</strain>
    </source>
</reference>
<evidence type="ECO:0000313" key="26">
    <source>
        <dbReference type="Proteomes" id="UP001157947"/>
    </source>
</evidence>
<evidence type="ECO:0000256" key="18">
    <source>
        <dbReference type="ARBA" id="ARBA00044632"/>
    </source>
</evidence>
<dbReference type="Pfam" id="PF14716">
    <property type="entry name" value="HHH_8"/>
    <property type="match status" value="1"/>
</dbReference>
<dbReference type="EC" id="2.7.7.7" evidence="3"/>
<dbReference type="InterPro" id="IPR027421">
    <property type="entry name" value="DNA_pol_lamdba_lyase_dom_sf"/>
</dbReference>
<dbReference type="Pfam" id="PF14520">
    <property type="entry name" value="HHH_5"/>
    <property type="match status" value="1"/>
</dbReference>
<evidence type="ECO:0000256" key="6">
    <source>
        <dbReference type="ARBA" id="ARBA00022481"/>
    </source>
</evidence>
<evidence type="ECO:0000256" key="7">
    <source>
        <dbReference type="ARBA" id="ARBA00022634"/>
    </source>
</evidence>
<evidence type="ECO:0000256" key="2">
    <source>
        <dbReference type="ARBA" id="ARBA00004496"/>
    </source>
</evidence>
<proteinExistence type="predicted"/>
<dbReference type="CDD" id="cd07436">
    <property type="entry name" value="PHP_PolX"/>
    <property type="match status" value="1"/>
</dbReference>
<evidence type="ECO:0000256" key="5">
    <source>
        <dbReference type="ARBA" id="ARBA00020020"/>
    </source>
</evidence>
<dbReference type="GO" id="GO:0003677">
    <property type="term" value="F:DNA binding"/>
    <property type="evidence" value="ECO:0007669"/>
    <property type="project" value="InterPro"/>
</dbReference>
<dbReference type="Pfam" id="PF14792">
    <property type="entry name" value="DNA_pol_B_palm"/>
    <property type="match status" value="1"/>
</dbReference>
<dbReference type="EC" id="4.2.99.18" evidence="4"/>
<dbReference type="InterPro" id="IPR050243">
    <property type="entry name" value="PHP_phosphatase"/>
</dbReference>
<evidence type="ECO:0000256" key="21">
    <source>
        <dbReference type="ARBA" id="ARBA00049244"/>
    </source>
</evidence>
<comment type="cofactor">
    <cofactor evidence="1">
        <name>Mg(2+)</name>
        <dbReference type="ChEBI" id="CHEBI:18420"/>
    </cofactor>
</comment>
<dbReference type="PANTHER" id="PTHR36928:SF1">
    <property type="entry name" value="PHOSPHATASE YCDX-RELATED"/>
    <property type="match status" value="1"/>
</dbReference>
<feature type="domain" description="Polymerase/histidinol phosphatase N-terminal" evidence="23">
    <location>
        <begin position="347"/>
        <end position="427"/>
    </location>
</feature>
<dbReference type="InterPro" id="IPR002008">
    <property type="entry name" value="DNA_pol_X_beta-like"/>
</dbReference>
<evidence type="ECO:0000256" key="9">
    <source>
        <dbReference type="ARBA" id="ARBA00022695"/>
    </source>
</evidence>
<dbReference type="InterPro" id="IPR010994">
    <property type="entry name" value="RuvA_2-like"/>
</dbReference>
<dbReference type="SUPFAM" id="SSF47781">
    <property type="entry name" value="RuvA domain 2-like"/>
    <property type="match status" value="1"/>
</dbReference>
<evidence type="ECO:0000256" key="15">
    <source>
        <dbReference type="ARBA" id="ARBA00023204"/>
    </source>
</evidence>
<evidence type="ECO:0000256" key="14">
    <source>
        <dbReference type="ARBA" id="ARBA00023053"/>
    </source>
</evidence>
<dbReference type="PRINTS" id="PR00870">
    <property type="entry name" value="DNAPOLXBETA"/>
</dbReference>
<dbReference type="Gene3D" id="1.10.150.110">
    <property type="entry name" value="DNA polymerase beta, N-terminal domain-like"/>
    <property type="match status" value="1"/>
</dbReference>
<dbReference type="InterPro" id="IPR002054">
    <property type="entry name" value="DNA-dir_DNA_pol_X"/>
</dbReference>
<evidence type="ECO:0000256" key="8">
    <source>
        <dbReference type="ARBA" id="ARBA00022679"/>
    </source>
</evidence>
<dbReference type="InterPro" id="IPR010996">
    <property type="entry name" value="HHH_MUS81"/>
</dbReference>
<evidence type="ECO:0000256" key="19">
    <source>
        <dbReference type="ARBA" id="ARBA00044678"/>
    </source>
</evidence>
<protein>
    <recommendedName>
        <fullName evidence="5">DNA polymerase beta</fullName>
        <ecNumber evidence="3">2.7.7.7</ecNumber>
        <ecNumber evidence="4">4.2.99.18</ecNumber>
    </recommendedName>
    <alternativeName>
        <fullName evidence="16">5'-deoxyribose-phosphate lyase</fullName>
    </alternativeName>
    <alternativeName>
        <fullName evidence="17">AP lyase</fullName>
    </alternativeName>
</protein>
<evidence type="ECO:0000259" key="23">
    <source>
        <dbReference type="SMART" id="SM00481"/>
    </source>
</evidence>
<comment type="catalytic activity">
    <reaction evidence="18">
        <text>2'-deoxyribonucleotide-(2'-deoxyribose 5'-phosphate)-2'-deoxyribonucleotide-DNA = a 3'-end 2'-deoxyribonucleotide-(2,3-dehydro-2,3-deoxyribose 5'-phosphate)-DNA + a 5'-end 5'-phospho-2'-deoxyribonucleoside-DNA + H(+)</text>
        <dbReference type="Rhea" id="RHEA:66592"/>
        <dbReference type="Rhea" id="RHEA-COMP:13180"/>
        <dbReference type="Rhea" id="RHEA-COMP:16897"/>
        <dbReference type="Rhea" id="RHEA-COMP:17067"/>
        <dbReference type="ChEBI" id="CHEBI:15378"/>
        <dbReference type="ChEBI" id="CHEBI:136412"/>
        <dbReference type="ChEBI" id="CHEBI:157695"/>
        <dbReference type="ChEBI" id="CHEBI:167181"/>
        <dbReference type="EC" id="4.2.99.18"/>
    </reaction>
</comment>
<keyword evidence="8" id="KW-0808">Transferase</keyword>
<evidence type="ECO:0000256" key="10">
    <source>
        <dbReference type="ARBA" id="ARBA00022705"/>
    </source>
</evidence>
<dbReference type="Gene3D" id="3.30.460.10">
    <property type="entry name" value="Beta Polymerase, domain 2"/>
    <property type="match status" value="1"/>
</dbReference>
<dbReference type="NCBIfam" id="NF006375">
    <property type="entry name" value="PRK08609.1"/>
    <property type="match status" value="1"/>
</dbReference>
<dbReference type="GO" id="GO:0140078">
    <property type="term" value="F:class I DNA-(apurinic or apyrimidinic site) endonuclease activity"/>
    <property type="evidence" value="ECO:0007669"/>
    <property type="project" value="UniProtKB-EC"/>
</dbReference>
<dbReference type="InterPro" id="IPR003583">
    <property type="entry name" value="Hlx-hairpin-Hlx_DNA-bd_motif"/>
</dbReference>
<evidence type="ECO:0000256" key="3">
    <source>
        <dbReference type="ARBA" id="ARBA00012417"/>
    </source>
</evidence>
<comment type="catalytic activity">
    <reaction evidence="19">
        <text>a 5'-end 2'-deoxyribose-2'-deoxyribonucleotide-DNA = (2E,4S)-4-hydroxypenten-2-al-5-phosphate + a 5'-end 5'-phospho-2'-deoxyribonucleoside-DNA + H(+)</text>
        <dbReference type="Rhea" id="RHEA:76255"/>
        <dbReference type="Rhea" id="RHEA-COMP:13180"/>
        <dbReference type="Rhea" id="RHEA-COMP:18657"/>
        <dbReference type="ChEBI" id="CHEBI:15378"/>
        <dbReference type="ChEBI" id="CHEBI:136412"/>
        <dbReference type="ChEBI" id="CHEBI:195194"/>
        <dbReference type="ChEBI" id="CHEBI:195195"/>
    </reaction>
</comment>
<keyword evidence="7" id="KW-0237">DNA synthesis</keyword>
<keyword evidence="14" id="KW-0915">Sodium</keyword>